<evidence type="ECO:0000313" key="2">
    <source>
        <dbReference type="Proteomes" id="UP000549134"/>
    </source>
</evidence>
<proteinExistence type="predicted"/>
<gene>
    <name evidence="1" type="ORF">HX787_22975</name>
</gene>
<name>A0A7Y8DTX8_PSETO</name>
<comment type="caution">
    <text evidence="1">The sequence shown here is derived from an EMBL/GenBank/DDBJ whole genome shotgun (WGS) entry which is preliminary data.</text>
</comment>
<dbReference type="AlphaFoldDB" id="A0A7Y8DTX8"/>
<protein>
    <submittedName>
        <fullName evidence="1">WG repeat-containing protein</fullName>
    </submittedName>
</protein>
<reference evidence="1 2" key="1">
    <citation type="submission" date="2020-04" db="EMBL/GenBank/DDBJ databases">
        <title>Molecular characterization of pseudomonads from Agaricus bisporus reveal novel blotch 2 pathogens in Western Europe.</title>
        <authorList>
            <person name="Taparia T."/>
            <person name="Krijger M."/>
            <person name="Haynes E."/>
            <person name="Elpinstone J.G."/>
            <person name="Noble R."/>
            <person name="Van Der Wolf J."/>
        </authorList>
    </citation>
    <scope>NUCLEOTIDE SEQUENCE [LARGE SCALE GENOMIC DNA]</scope>
    <source>
        <strain evidence="1 2">IPO3746</strain>
    </source>
</reference>
<evidence type="ECO:0000313" key="1">
    <source>
        <dbReference type="EMBL" id="NWD38719.1"/>
    </source>
</evidence>
<dbReference type="GeneID" id="55848542"/>
<dbReference type="PANTHER" id="PTHR37841">
    <property type="entry name" value="GLR2918 PROTEIN"/>
    <property type="match status" value="1"/>
</dbReference>
<dbReference type="Proteomes" id="UP000549134">
    <property type="component" value="Unassembled WGS sequence"/>
</dbReference>
<dbReference type="InterPro" id="IPR032774">
    <property type="entry name" value="WG_beta_rep"/>
</dbReference>
<organism evidence="1 2">
    <name type="scientific">Pseudomonas tolaasii</name>
    <dbReference type="NCBI Taxonomy" id="29442"/>
    <lineage>
        <taxon>Bacteria</taxon>
        <taxon>Pseudomonadati</taxon>
        <taxon>Pseudomonadota</taxon>
        <taxon>Gammaproteobacteria</taxon>
        <taxon>Pseudomonadales</taxon>
        <taxon>Pseudomonadaceae</taxon>
        <taxon>Pseudomonas</taxon>
    </lineage>
</organism>
<sequence length="718" mass="79612">MKTALTRTKLLASALVVAAVIGGAAYYLVDRHVVTGLVGGTEYSEDQLNEGDVADIHTLTLPEAKKRLNYLVLDVRDSINQIAMMESLRLEISPASKTDKAGVEKKELRYDEPFVPVAAAELKAALENLKQQPPAFAQLFFDNRSGLKLEVEPIRDVLKRGALPDQRHEERYAVQTLHWRDGTQQPFAEAGVEEADAEDTTKAELKTNKPLERINVALTYPAYPAFKKIVLDSAHPKASGEDGDSYKLTALAEGRASLLLATPKDKTFVIQGLTADGKTLYSDGSSSNSSPTAEQKANLRTYYDELLRMQASFSSYATSAAVQEHLEQFVKGLPDTAGALTNVHATYRFEDTPASIVIYLLDAAQPQTVMLEMRNSVPAQARYIAYDNASDKSGFIDNKGQWVIKPRFERIEYTEMPNVYHMQVGSTAQKDGWSELHFKYFAFAPGTHVLKELPFDIIEKPINDDLVIVERETNGPYGVYDVKKQQVVVPMKYVNVEVVGDLFIARPGLKTYGSDSDYGVWNLAGKELLAPRYSSIEVIDDHLYTTSRDGQQKDVYTLTLQKLNPPGTTAVGAFIQGQPQLVQAVKSRAFSFINPQGKTLAINLPFDEVEPFSNGMAVVKKGNRYGAVDTEGKLRVPLKYTTLNAFQKNLASAEMEGFKGLVLIDRNSAVVKKLGAYTTYSIPANSNDARYSIWDQTEENRVNVFDADGMQVDSYERE</sequence>
<dbReference type="EMBL" id="JACAQK010000018">
    <property type="protein sequence ID" value="NWD38719.1"/>
    <property type="molecule type" value="Genomic_DNA"/>
</dbReference>
<dbReference type="RefSeq" id="WP_016968807.1">
    <property type="nucleotide sequence ID" value="NZ_CP020369.1"/>
</dbReference>
<dbReference type="PANTHER" id="PTHR37841:SF1">
    <property type="entry name" value="DUF3298 DOMAIN-CONTAINING PROTEIN"/>
    <property type="match status" value="1"/>
</dbReference>
<dbReference type="Pfam" id="PF14903">
    <property type="entry name" value="WG_beta_rep"/>
    <property type="match status" value="2"/>
</dbReference>
<accession>A0A7Y8DTX8</accession>